<evidence type="ECO:0000313" key="7">
    <source>
        <dbReference type="Proteomes" id="UP000595448"/>
    </source>
</evidence>
<sequence length="493" mass="52645">MIPSRRSFLMGAAALSAAVATPEMVRAAAAQDMALARGGADWALATADLEGDIAPRALSLVRGRAPVDLAGTLFRNGPGKFRRPGGSATHWFDGDGLMRAFRVEGGQVTLDARFADTPKRRTETELAAVVTPGFGTAGDDRARIGSNDDANAANTSVMVAGDRVWALWEGGSPLGMSASDLGTDDFITLRRDLKGMPFQAHPRQAPDGTLWNIGLNGDKAIVWHLNSDGGLIDAQLLPLPRASYMHDFTATARHLVIVLQPWVFERSGMPFASQFAWHADMGTQVMVVDKSDLSRHRIFELPTFSYFHLGDAWEDASGTIRFDVAAGKDVAFAVEGARVLVEGRGTVPGEPAVMSLVSLHADGRAEMVSSGISGEFPKSDPRRAGLARTRTVHVTGESGGRPLATGVAVHDWSTGRSDGFDFGPDHVVEEMLYVPKPGRSGEAEAWLVGPSINLRRGVTELHVFDAAHVSNGPLATWRAEVVLPAGFHGTWKG</sequence>
<keyword evidence="4 5" id="KW-0408">Iron</keyword>
<dbReference type="Proteomes" id="UP000595448">
    <property type="component" value="Chromosome"/>
</dbReference>
<dbReference type="InterPro" id="IPR006311">
    <property type="entry name" value="TAT_signal"/>
</dbReference>
<protein>
    <recommendedName>
        <fullName evidence="5">Dioxygenase</fullName>
        <ecNumber evidence="5">1.13.11.-</ecNumber>
    </recommendedName>
</protein>
<dbReference type="PANTHER" id="PTHR10543:SF89">
    <property type="entry name" value="CAROTENOID 9,10(9',10')-CLEAVAGE DIOXYGENASE 1"/>
    <property type="match status" value="1"/>
</dbReference>
<dbReference type="InterPro" id="IPR004294">
    <property type="entry name" value="Carotenoid_Oase"/>
</dbReference>
<dbReference type="RefSeq" id="WP_201102331.1">
    <property type="nucleotide sequence ID" value="NZ_CP067977.1"/>
</dbReference>
<evidence type="ECO:0000256" key="3">
    <source>
        <dbReference type="ARBA" id="ARBA00023002"/>
    </source>
</evidence>
<accession>A0ABX7BNN1</accession>
<evidence type="ECO:0000256" key="1">
    <source>
        <dbReference type="ARBA" id="ARBA00006787"/>
    </source>
</evidence>
<keyword evidence="3 5" id="KW-0560">Oxidoreductase</keyword>
<name>A0ABX7BNN1_9CAUL</name>
<evidence type="ECO:0000313" key="6">
    <source>
        <dbReference type="EMBL" id="QQQ17956.1"/>
    </source>
</evidence>
<dbReference type="EC" id="1.13.11.-" evidence="5"/>
<dbReference type="PROSITE" id="PS51318">
    <property type="entry name" value="TAT"/>
    <property type="match status" value="1"/>
</dbReference>
<dbReference type="Pfam" id="PF03055">
    <property type="entry name" value="RPE65"/>
    <property type="match status" value="1"/>
</dbReference>
<reference evidence="6 7" key="1">
    <citation type="submission" date="2021-01" db="EMBL/GenBank/DDBJ databases">
        <title>Brevundimonas vitis sp. nov., an bacterium isolated from grape (Vitis vinifera).</title>
        <authorList>
            <person name="Jiang L."/>
            <person name="Lee J."/>
        </authorList>
    </citation>
    <scope>NUCLEOTIDE SEQUENCE [LARGE SCALE GENOMIC DNA]</scope>
    <source>
        <strain evidence="6 7">GRTSA-9</strain>
    </source>
</reference>
<comment type="similarity">
    <text evidence="1 5">Belongs to the carotenoid oxygenase family.</text>
</comment>
<keyword evidence="2 5" id="KW-0479">Metal-binding</keyword>
<comment type="cofactor">
    <cofactor evidence="5">
        <name>Fe(2+)</name>
        <dbReference type="ChEBI" id="CHEBI:29033"/>
    </cofactor>
    <text evidence="5">Binds 1 Fe(2+) ion per subunit.</text>
</comment>
<evidence type="ECO:0000256" key="4">
    <source>
        <dbReference type="ARBA" id="ARBA00023004"/>
    </source>
</evidence>
<organism evidence="6 7">
    <name type="scientific">Brevundimonas vitisensis</name>
    <dbReference type="NCBI Taxonomy" id="2800818"/>
    <lineage>
        <taxon>Bacteria</taxon>
        <taxon>Pseudomonadati</taxon>
        <taxon>Pseudomonadota</taxon>
        <taxon>Alphaproteobacteria</taxon>
        <taxon>Caulobacterales</taxon>
        <taxon>Caulobacteraceae</taxon>
        <taxon>Brevundimonas</taxon>
    </lineage>
</organism>
<keyword evidence="7" id="KW-1185">Reference proteome</keyword>
<proteinExistence type="inferred from homology"/>
<evidence type="ECO:0000256" key="2">
    <source>
        <dbReference type="ARBA" id="ARBA00022723"/>
    </source>
</evidence>
<evidence type="ECO:0000256" key="5">
    <source>
        <dbReference type="RuleBase" id="RU364048"/>
    </source>
</evidence>
<dbReference type="PANTHER" id="PTHR10543">
    <property type="entry name" value="BETA-CAROTENE DIOXYGENASE"/>
    <property type="match status" value="1"/>
</dbReference>
<dbReference type="EMBL" id="CP067977">
    <property type="protein sequence ID" value="QQQ17956.1"/>
    <property type="molecule type" value="Genomic_DNA"/>
</dbReference>
<keyword evidence="5" id="KW-0223">Dioxygenase</keyword>
<gene>
    <name evidence="6" type="ORF">JIP62_11575</name>
</gene>